<dbReference type="OMA" id="TMEFESF"/>
<evidence type="ECO:0000313" key="10">
    <source>
        <dbReference type="Proteomes" id="UP000324907"/>
    </source>
</evidence>
<dbReference type="InterPro" id="IPR036625">
    <property type="entry name" value="E3-bd_dom_sf"/>
</dbReference>
<sequence>MRRTAAVAQRAGARAKRVSDSIPRWLRSGARAVSSMVVRSGARGVALTKPATALVFERVGVRAMGTFPAHVAVKMPALSPTMKAGTISEWHVAEGDELEPGRVIATVETDKASMDWEWQDDGYLAKLLVPGGAEGVEVGRIVAIMVDNEDDIAAFASFSEADLPEQAPEAPEPEPVTYTPAAAAAPAAPPAPAAAAPAPAAATPAAASSEPVPRGGPVAASPLARRIARDNGVDISALAGNGTGWEGRIIRADVEEFIASGAAAATATAEAGAALTNDAGAAAPPAAAPATSAAQAGARTGDFFDVPHTDARRRAAALLSESKRQVPHFYLTAEVCLDDLLALRKRLNGSRKQNEQLSTTDLIVKAAAIASRRVPEANSSWLPHAVRSYSYVDVAVSTNTEAGIVTPVVRDAHAKGAADISSDLRRLTASARDGTLTRDDASGATITITNLGAYGLRQASPIINPPQAAHLAIGAATRRCVPSDGEEAWKASVYFNATLSCDHRVLDGAVGAQWLSVFKSLLEDPATMLL</sequence>
<dbReference type="Proteomes" id="UP000325113">
    <property type="component" value="Unassembled WGS sequence"/>
</dbReference>
<dbReference type="GO" id="GO:0045254">
    <property type="term" value="C:pyruvate dehydrogenase complex"/>
    <property type="evidence" value="ECO:0007669"/>
    <property type="project" value="InterPro"/>
</dbReference>
<comment type="similarity">
    <text evidence="1 3">Belongs to the 2-oxoacid dehydrogenase family.</text>
</comment>
<gene>
    <name evidence="8" type="ORF">FNF28_02183</name>
    <name evidence="6" type="ORF">FNF29_05678</name>
    <name evidence="7" type="ORF">FNF31_05810</name>
</gene>
<dbReference type="Proteomes" id="UP000323011">
    <property type="component" value="Unassembled WGS sequence"/>
</dbReference>
<name>A0A5A8CV63_CAFRO</name>
<evidence type="ECO:0000256" key="2">
    <source>
        <dbReference type="ARBA" id="ARBA00022823"/>
    </source>
</evidence>
<evidence type="ECO:0000313" key="9">
    <source>
        <dbReference type="Proteomes" id="UP000323011"/>
    </source>
</evidence>
<dbReference type="GO" id="GO:0004742">
    <property type="term" value="F:dihydrolipoyllysine-residue acetyltransferase activity"/>
    <property type="evidence" value="ECO:0007669"/>
    <property type="project" value="TreeGrafter"/>
</dbReference>
<evidence type="ECO:0000259" key="4">
    <source>
        <dbReference type="PROSITE" id="PS50968"/>
    </source>
</evidence>
<evidence type="ECO:0000313" key="6">
    <source>
        <dbReference type="EMBL" id="KAA0149853.1"/>
    </source>
</evidence>
<evidence type="ECO:0000259" key="5">
    <source>
        <dbReference type="PROSITE" id="PS51826"/>
    </source>
</evidence>
<feature type="domain" description="Lipoyl-binding" evidence="4">
    <location>
        <begin position="70"/>
        <end position="146"/>
    </location>
</feature>
<dbReference type="Pfam" id="PF02817">
    <property type="entry name" value="E3_binding"/>
    <property type="match status" value="1"/>
</dbReference>
<evidence type="ECO:0000313" key="8">
    <source>
        <dbReference type="EMBL" id="KAA0169229.1"/>
    </source>
</evidence>
<dbReference type="Gene3D" id="4.10.320.10">
    <property type="entry name" value="E3-binding domain"/>
    <property type="match status" value="1"/>
</dbReference>
<dbReference type="InterPro" id="IPR000089">
    <property type="entry name" value="Biotin_lipoyl"/>
</dbReference>
<dbReference type="InterPro" id="IPR011053">
    <property type="entry name" value="Single_hybrid_motif"/>
</dbReference>
<dbReference type="EC" id="2.3.1.-" evidence="3"/>
<accession>A0A5A8CV63</accession>
<dbReference type="InterPro" id="IPR023213">
    <property type="entry name" value="CAT-like_dom_sf"/>
</dbReference>
<dbReference type="Gene3D" id="3.30.559.10">
    <property type="entry name" value="Chloramphenicol acetyltransferase-like domain"/>
    <property type="match status" value="1"/>
</dbReference>
<dbReference type="EMBL" id="VLTN01000039">
    <property type="protein sequence ID" value="KAA0149853.1"/>
    <property type="molecule type" value="Genomic_DNA"/>
</dbReference>
<dbReference type="InterPro" id="IPR004167">
    <property type="entry name" value="PSBD"/>
</dbReference>
<dbReference type="InterPro" id="IPR045257">
    <property type="entry name" value="E2/Pdx1"/>
</dbReference>
<organism evidence="7 11">
    <name type="scientific">Cafeteria roenbergensis</name>
    <name type="common">Marine flagellate</name>
    <dbReference type="NCBI Taxonomy" id="33653"/>
    <lineage>
        <taxon>Eukaryota</taxon>
        <taxon>Sar</taxon>
        <taxon>Stramenopiles</taxon>
        <taxon>Bigyra</taxon>
        <taxon>Opalozoa</taxon>
        <taxon>Bicosoecida</taxon>
        <taxon>Cafeteriaceae</taxon>
        <taxon>Cafeteria</taxon>
    </lineage>
</organism>
<dbReference type="PROSITE" id="PS51826">
    <property type="entry name" value="PSBD"/>
    <property type="match status" value="1"/>
</dbReference>
<dbReference type="Proteomes" id="UP000324907">
    <property type="component" value="Unassembled WGS sequence"/>
</dbReference>
<keyword evidence="3" id="KW-0012">Acyltransferase</keyword>
<dbReference type="GO" id="GO:0006086">
    <property type="term" value="P:pyruvate decarboxylation to acetyl-CoA"/>
    <property type="evidence" value="ECO:0007669"/>
    <property type="project" value="InterPro"/>
</dbReference>
<dbReference type="Pfam" id="PF00198">
    <property type="entry name" value="2-oxoacid_dh"/>
    <property type="match status" value="1"/>
</dbReference>
<reference evidence="9 10" key="1">
    <citation type="submission" date="2019-07" db="EMBL/GenBank/DDBJ databases">
        <title>Genomes of Cafeteria roenbergensis.</title>
        <authorList>
            <person name="Fischer M.G."/>
            <person name="Hackl T."/>
            <person name="Roman M."/>
        </authorList>
    </citation>
    <scope>NUCLEOTIDE SEQUENCE [LARGE SCALE GENOMIC DNA]</scope>
    <source>
        <strain evidence="6 9">BVI</strain>
        <strain evidence="7 11">Cflag</strain>
        <strain evidence="8 10">RCC970-E3</strain>
    </source>
</reference>
<keyword evidence="9" id="KW-1185">Reference proteome</keyword>
<dbReference type="PROSITE" id="PS50968">
    <property type="entry name" value="BIOTINYL_LIPOYL"/>
    <property type="match status" value="1"/>
</dbReference>
<dbReference type="PANTHER" id="PTHR23151:SF90">
    <property type="entry name" value="DIHYDROLIPOYLLYSINE-RESIDUE ACETYLTRANSFERASE COMPONENT OF PYRUVATE DEHYDROGENASE COMPLEX, MITOCHONDRIAL-RELATED"/>
    <property type="match status" value="1"/>
</dbReference>
<dbReference type="SUPFAM" id="SSF52777">
    <property type="entry name" value="CoA-dependent acyltransferases"/>
    <property type="match status" value="1"/>
</dbReference>
<dbReference type="InterPro" id="IPR001078">
    <property type="entry name" value="2-oxoacid_DH_actylTfrase"/>
</dbReference>
<keyword evidence="2 3" id="KW-0450">Lipoyl</keyword>
<dbReference type="SUPFAM" id="SSF51230">
    <property type="entry name" value="Single hybrid motif"/>
    <property type="match status" value="1"/>
</dbReference>
<comment type="cofactor">
    <cofactor evidence="3">
        <name>(R)-lipoate</name>
        <dbReference type="ChEBI" id="CHEBI:83088"/>
    </cofactor>
</comment>
<dbReference type="AlphaFoldDB" id="A0A5A8CV63"/>
<evidence type="ECO:0000256" key="3">
    <source>
        <dbReference type="RuleBase" id="RU003423"/>
    </source>
</evidence>
<dbReference type="CDD" id="cd06849">
    <property type="entry name" value="lipoyl_domain"/>
    <property type="match status" value="1"/>
</dbReference>
<protein>
    <recommendedName>
        <fullName evidence="3">Dihydrolipoamide acetyltransferase component of pyruvate dehydrogenase complex</fullName>
        <ecNumber evidence="3">2.3.1.-</ecNumber>
    </recommendedName>
</protein>
<dbReference type="EMBL" id="VLTL01000024">
    <property type="protein sequence ID" value="KAA0169229.1"/>
    <property type="molecule type" value="Genomic_DNA"/>
</dbReference>
<keyword evidence="3" id="KW-0808">Transferase</keyword>
<evidence type="ECO:0000313" key="7">
    <source>
        <dbReference type="EMBL" id="KAA0156976.1"/>
    </source>
</evidence>
<dbReference type="Pfam" id="PF00364">
    <property type="entry name" value="Biotin_lipoyl"/>
    <property type="match status" value="1"/>
</dbReference>
<dbReference type="Gene3D" id="2.40.50.100">
    <property type="match status" value="1"/>
</dbReference>
<dbReference type="FunFam" id="2.40.50.100:FF:000010">
    <property type="entry name" value="Acetyltransferase component of pyruvate dehydrogenase complex"/>
    <property type="match status" value="1"/>
</dbReference>
<comment type="caution">
    <text evidence="7">The sequence shown here is derived from an EMBL/GenBank/DDBJ whole genome shotgun (WGS) entry which is preliminary data.</text>
</comment>
<evidence type="ECO:0000313" key="11">
    <source>
        <dbReference type="Proteomes" id="UP000325113"/>
    </source>
</evidence>
<dbReference type="SUPFAM" id="SSF47005">
    <property type="entry name" value="Peripheral subunit-binding domain of 2-oxo acid dehydrogenase complex"/>
    <property type="match status" value="1"/>
</dbReference>
<feature type="domain" description="Peripheral subunit-binding (PSBD)" evidence="5">
    <location>
        <begin position="219"/>
        <end position="258"/>
    </location>
</feature>
<dbReference type="EMBL" id="VLTM01000079">
    <property type="protein sequence ID" value="KAA0156976.1"/>
    <property type="molecule type" value="Genomic_DNA"/>
</dbReference>
<dbReference type="PANTHER" id="PTHR23151">
    <property type="entry name" value="DIHYDROLIPOAMIDE ACETYL/SUCCINYL-TRANSFERASE-RELATED"/>
    <property type="match status" value="1"/>
</dbReference>
<proteinExistence type="inferred from homology"/>
<evidence type="ECO:0000256" key="1">
    <source>
        <dbReference type="ARBA" id="ARBA00007317"/>
    </source>
</evidence>